<protein>
    <recommendedName>
        <fullName evidence="2">S1 motif domain-containing protein</fullName>
    </recommendedName>
</protein>
<dbReference type="InterPro" id="IPR003029">
    <property type="entry name" value="S1_domain"/>
</dbReference>
<organism evidence="3 4">
    <name type="scientific">Gracilariopsis chorda</name>
    <dbReference type="NCBI Taxonomy" id="448386"/>
    <lineage>
        <taxon>Eukaryota</taxon>
        <taxon>Rhodophyta</taxon>
        <taxon>Florideophyceae</taxon>
        <taxon>Rhodymeniophycidae</taxon>
        <taxon>Gracilariales</taxon>
        <taxon>Gracilariaceae</taxon>
        <taxon>Gracilariopsis</taxon>
    </lineage>
</organism>
<feature type="compositionally biased region" description="Basic residues" evidence="1">
    <location>
        <begin position="61"/>
        <end position="80"/>
    </location>
</feature>
<feature type="compositionally biased region" description="Polar residues" evidence="1">
    <location>
        <begin position="102"/>
        <end position="113"/>
    </location>
</feature>
<evidence type="ECO:0000313" key="4">
    <source>
        <dbReference type="Proteomes" id="UP000247409"/>
    </source>
</evidence>
<gene>
    <name evidence="3" type="ORF">BWQ96_03801</name>
</gene>
<dbReference type="SUPFAM" id="SSF50249">
    <property type="entry name" value="Nucleic acid-binding proteins"/>
    <property type="match status" value="2"/>
</dbReference>
<feature type="compositionally biased region" description="Polar residues" evidence="1">
    <location>
        <begin position="17"/>
        <end position="47"/>
    </location>
</feature>
<dbReference type="Pfam" id="PF00575">
    <property type="entry name" value="S1"/>
    <property type="match status" value="2"/>
</dbReference>
<dbReference type="PANTHER" id="PTHR10724:SF10">
    <property type="entry name" value="S1 RNA-BINDING DOMAIN-CONTAINING PROTEIN 1"/>
    <property type="match status" value="1"/>
</dbReference>
<reference evidence="3 4" key="1">
    <citation type="journal article" date="2018" name="Mol. Biol. Evol.">
        <title>Analysis of the draft genome of the red seaweed Gracilariopsis chorda provides insights into genome size evolution in Rhodophyta.</title>
        <authorList>
            <person name="Lee J."/>
            <person name="Yang E.C."/>
            <person name="Graf L."/>
            <person name="Yang J.H."/>
            <person name="Qiu H."/>
            <person name="Zel Zion U."/>
            <person name="Chan C.X."/>
            <person name="Stephens T.G."/>
            <person name="Weber A.P.M."/>
            <person name="Boo G.H."/>
            <person name="Boo S.M."/>
            <person name="Kim K.M."/>
            <person name="Shin Y."/>
            <person name="Jung M."/>
            <person name="Lee S.J."/>
            <person name="Yim H.S."/>
            <person name="Lee J.H."/>
            <person name="Bhattacharya D."/>
            <person name="Yoon H.S."/>
        </authorList>
    </citation>
    <scope>NUCLEOTIDE SEQUENCE [LARGE SCALE GENOMIC DNA]</scope>
    <source>
        <strain evidence="3 4">SKKU-2015</strain>
        <tissue evidence="3">Whole body</tissue>
    </source>
</reference>
<feature type="compositionally biased region" description="Acidic residues" evidence="1">
    <location>
        <begin position="341"/>
        <end position="350"/>
    </location>
</feature>
<feature type="domain" description="S1 motif" evidence="2">
    <location>
        <begin position="220"/>
        <end position="289"/>
    </location>
</feature>
<evidence type="ECO:0000259" key="2">
    <source>
        <dbReference type="PROSITE" id="PS50126"/>
    </source>
</evidence>
<dbReference type="SMART" id="SM00316">
    <property type="entry name" value="S1"/>
    <property type="match status" value="2"/>
</dbReference>
<evidence type="ECO:0000313" key="3">
    <source>
        <dbReference type="EMBL" id="PXF46407.1"/>
    </source>
</evidence>
<evidence type="ECO:0000256" key="1">
    <source>
        <dbReference type="SAM" id="MobiDB-lite"/>
    </source>
</evidence>
<dbReference type="GO" id="GO:0003729">
    <property type="term" value="F:mRNA binding"/>
    <property type="evidence" value="ECO:0007669"/>
    <property type="project" value="TreeGrafter"/>
</dbReference>
<dbReference type="GO" id="GO:0003735">
    <property type="term" value="F:structural constituent of ribosome"/>
    <property type="evidence" value="ECO:0007669"/>
    <property type="project" value="TreeGrafter"/>
</dbReference>
<dbReference type="InterPro" id="IPR012340">
    <property type="entry name" value="NA-bd_OB-fold"/>
</dbReference>
<sequence length="405" mass="46082">MDTQLAFSAPLSLFPNAAQTTPFDSSSRCTHRPQTALSVSQPSTPSKKSVRNRRTDESRKNAPRGKRVPTYRKMQNRHRQGPAFHRREQQDRKLSEIADGAQSETQSQIQENPNKTDEQPPLPKRPFSDIRLGERLFGVVRNTVPHGAYVDVGAEKDGLVHVRDMAVDFVHTPTDIVRSGDTVTVWVKFVNASKRVLGLTMVKPHLGFESRIKMKDIVEGGRYQGVIERITNYGAYVDIGAERQAFLHVAALWGALPRETLDFLRLGQKIWVHVAEVDTQRNHIRLWARGKDDLPLTYTTEILTIPVHSEQRVEDAPVPTPTLRAWDVNKTGDSDVNQVEEGSEEDDSVQHEYEEDEFSFAEDDSEWLDESITGKRKPHQTDNLREVAHMFDEATEFIDDNVRTR</sequence>
<dbReference type="OrthoDB" id="995477at2759"/>
<feature type="region of interest" description="Disordered" evidence="1">
    <location>
        <begin position="1"/>
        <end position="128"/>
    </location>
</feature>
<dbReference type="AlphaFoldDB" id="A0A2V3IXI7"/>
<accession>A0A2V3IXI7</accession>
<dbReference type="PROSITE" id="PS50126">
    <property type="entry name" value="S1"/>
    <property type="match status" value="2"/>
</dbReference>
<feature type="compositionally biased region" description="Basic and acidic residues" evidence="1">
    <location>
        <begin position="85"/>
        <end position="96"/>
    </location>
</feature>
<dbReference type="STRING" id="448386.A0A2V3IXI7"/>
<feature type="region of interest" description="Disordered" evidence="1">
    <location>
        <begin position="329"/>
        <end position="350"/>
    </location>
</feature>
<comment type="caution">
    <text evidence="3">The sequence shown here is derived from an EMBL/GenBank/DDBJ whole genome shotgun (WGS) entry which is preliminary data.</text>
</comment>
<name>A0A2V3IXI7_9FLOR</name>
<proteinExistence type="predicted"/>
<dbReference type="PANTHER" id="PTHR10724">
    <property type="entry name" value="30S RIBOSOMAL PROTEIN S1"/>
    <property type="match status" value="1"/>
</dbReference>
<dbReference type="Proteomes" id="UP000247409">
    <property type="component" value="Unassembled WGS sequence"/>
</dbReference>
<keyword evidence="4" id="KW-1185">Reference proteome</keyword>
<feature type="domain" description="S1 motif" evidence="2">
    <location>
        <begin position="133"/>
        <end position="202"/>
    </location>
</feature>
<dbReference type="GO" id="GO:0006412">
    <property type="term" value="P:translation"/>
    <property type="evidence" value="ECO:0007669"/>
    <property type="project" value="TreeGrafter"/>
</dbReference>
<dbReference type="Gene3D" id="2.40.50.140">
    <property type="entry name" value="Nucleic acid-binding proteins"/>
    <property type="match status" value="2"/>
</dbReference>
<dbReference type="InterPro" id="IPR050437">
    <property type="entry name" value="Ribos_protein_bS1-like"/>
</dbReference>
<dbReference type="EMBL" id="NBIV01000039">
    <property type="protein sequence ID" value="PXF46407.1"/>
    <property type="molecule type" value="Genomic_DNA"/>
</dbReference>